<evidence type="ECO:0000256" key="2">
    <source>
        <dbReference type="ARBA" id="ARBA00012438"/>
    </source>
</evidence>
<dbReference type="PRINTS" id="PR00344">
    <property type="entry name" value="BCTRLSENSOR"/>
</dbReference>
<dbReference type="Pfam" id="PF02518">
    <property type="entry name" value="HATPase_c"/>
    <property type="match status" value="1"/>
</dbReference>
<keyword evidence="7" id="KW-0175">Coiled coil</keyword>
<dbReference type="Gene3D" id="3.30.450.20">
    <property type="entry name" value="PAS domain"/>
    <property type="match status" value="1"/>
</dbReference>
<feature type="coiled-coil region" evidence="7">
    <location>
        <begin position="356"/>
        <end position="408"/>
    </location>
</feature>
<dbReference type="Pfam" id="PF00072">
    <property type="entry name" value="Response_reg"/>
    <property type="match status" value="1"/>
</dbReference>
<dbReference type="Gene3D" id="6.10.340.10">
    <property type="match status" value="1"/>
</dbReference>
<dbReference type="SUPFAM" id="SSF52172">
    <property type="entry name" value="CheY-like"/>
    <property type="match status" value="1"/>
</dbReference>
<evidence type="ECO:0000256" key="4">
    <source>
        <dbReference type="ARBA" id="ARBA00022679"/>
    </source>
</evidence>
<dbReference type="GO" id="GO:0000155">
    <property type="term" value="F:phosphorelay sensor kinase activity"/>
    <property type="evidence" value="ECO:0007669"/>
    <property type="project" value="InterPro"/>
</dbReference>
<dbReference type="OrthoDB" id="9764438at2"/>
<dbReference type="SUPFAM" id="SSF55874">
    <property type="entry name" value="ATPase domain of HSP90 chaperone/DNA topoisomerase II/histidine kinase"/>
    <property type="match status" value="1"/>
</dbReference>
<evidence type="ECO:0000256" key="5">
    <source>
        <dbReference type="ARBA" id="ARBA00022777"/>
    </source>
</evidence>
<dbReference type="GO" id="GO:0009927">
    <property type="term" value="F:histidine phosphotransfer kinase activity"/>
    <property type="evidence" value="ECO:0007669"/>
    <property type="project" value="TreeGrafter"/>
</dbReference>
<dbReference type="CDD" id="cd00082">
    <property type="entry name" value="HisKA"/>
    <property type="match status" value="1"/>
</dbReference>
<dbReference type="InterPro" id="IPR036890">
    <property type="entry name" value="HATPase_C_sf"/>
</dbReference>
<feature type="modified residue" description="4-aspartylphosphate" evidence="6">
    <location>
        <position position="700"/>
    </location>
</feature>
<dbReference type="EMBL" id="FPCH01000003">
    <property type="protein sequence ID" value="SFV38120.1"/>
    <property type="molecule type" value="Genomic_DNA"/>
</dbReference>
<keyword evidence="4" id="KW-0808">Transferase</keyword>
<feature type="transmembrane region" description="Helical" evidence="8">
    <location>
        <begin position="295"/>
        <end position="315"/>
    </location>
</feature>
<keyword evidence="3 6" id="KW-0597">Phosphoprotein</keyword>
<accession>A0A1I7NU17</accession>
<dbReference type="AlphaFoldDB" id="A0A1I7NU17"/>
<dbReference type="Pfam" id="PF00512">
    <property type="entry name" value="HisKA"/>
    <property type="match status" value="1"/>
</dbReference>
<dbReference type="Proteomes" id="UP000199423">
    <property type="component" value="Unassembled WGS sequence"/>
</dbReference>
<feature type="domain" description="Histidine kinase" evidence="9">
    <location>
        <begin position="415"/>
        <end position="628"/>
    </location>
</feature>
<evidence type="ECO:0000313" key="12">
    <source>
        <dbReference type="Proteomes" id="UP000199423"/>
    </source>
</evidence>
<dbReference type="SUPFAM" id="SSF47384">
    <property type="entry name" value="Homodimeric domain of signal transducing histidine kinase"/>
    <property type="match status" value="1"/>
</dbReference>
<gene>
    <name evidence="11" type="ORF">SAMN04488557_3523</name>
</gene>
<dbReference type="PANTHER" id="PTHR43047:SF9">
    <property type="entry name" value="HISTIDINE KINASE"/>
    <property type="match status" value="1"/>
</dbReference>
<keyword evidence="8" id="KW-1133">Transmembrane helix</keyword>
<evidence type="ECO:0000259" key="9">
    <source>
        <dbReference type="PROSITE" id="PS50109"/>
    </source>
</evidence>
<protein>
    <recommendedName>
        <fullName evidence="2">histidine kinase</fullName>
        <ecNumber evidence="2">2.7.13.3</ecNumber>
    </recommendedName>
</protein>
<dbReference type="SMART" id="SM00387">
    <property type="entry name" value="HATPase_c"/>
    <property type="match status" value="1"/>
</dbReference>
<comment type="catalytic activity">
    <reaction evidence="1">
        <text>ATP + protein L-histidine = ADP + protein N-phospho-L-histidine.</text>
        <dbReference type="EC" id="2.7.13.3"/>
    </reaction>
</comment>
<organism evidence="11 12">
    <name type="scientific">Hyphomicrobium facile</name>
    <dbReference type="NCBI Taxonomy" id="51670"/>
    <lineage>
        <taxon>Bacteria</taxon>
        <taxon>Pseudomonadati</taxon>
        <taxon>Pseudomonadota</taxon>
        <taxon>Alphaproteobacteria</taxon>
        <taxon>Hyphomicrobiales</taxon>
        <taxon>Hyphomicrobiaceae</taxon>
        <taxon>Hyphomicrobium</taxon>
    </lineage>
</organism>
<dbReference type="InterPro" id="IPR005467">
    <property type="entry name" value="His_kinase_dom"/>
</dbReference>
<dbReference type="SMART" id="SM00448">
    <property type="entry name" value="REC"/>
    <property type="match status" value="1"/>
</dbReference>
<evidence type="ECO:0000256" key="3">
    <source>
        <dbReference type="ARBA" id="ARBA00022553"/>
    </source>
</evidence>
<dbReference type="Gene3D" id="1.10.287.130">
    <property type="match status" value="1"/>
</dbReference>
<dbReference type="GO" id="GO:0005886">
    <property type="term" value="C:plasma membrane"/>
    <property type="evidence" value="ECO:0007669"/>
    <property type="project" value="TreeGrafter"/>
</dbReference>
<keyword evidence="12" id="KW-1185">Reference proteome</keyword>
<dbReference type="SMART" id="SM00388">
    <property type="entry name" value="HisKA"/>
    <property type="match status" value="1"/>
</dbReference>
<dbReference type="InterPro" id="IPR003594">
    <property type="entry name" value="HATPase_dom"/>
</dbReference>
<proteinExistence type="predicted"/>
<keyword evidence="8" id="KW-0812">Transmembrane</keyword>
<dbReference type="InterPro" id="IPR011006">
    <property type="entry name" value="CheY-like_superfamily"/>
</dbReference>
<dbReference type="RefSeq" id="WP_092868976.1">
    <property type="nucleotide sequence ID" value="NZ_FPCH01000003.1"/>
</dbReference>
<dbReference type="InterPro" id="IPR001789">
    <property type="entry name" value="Sig_transdc_resp-reg_receiver"/>
</dbReference>
<name>A0A1I7NU17_9HYPH</name>
<dbReference type="EC" id="2.7.13.3" evidence="2"/>
<dbReference type="InterPro" id="IPR036097">
    <property type="entry name" value="HisK_dim/P_sf"/>
</dbReference>
<dbReference type="STRING" id="51670.SAMN04488557_3523"/>
<dbReference type="InterPro" id="IPR004358">
    <property type="entry name" value="Sig_transdc_His_kin-like_C"/>
</dbReference>
<evidence type="ECO:0000256" key="8">
    <source>
        <dbReference type="SAM" id="Phobius"/>
    </source>
</evidence>
<keyword evidence="5 11" id="KW-0418">Kinase</keyword>
<dbReference type="PANTHER" id="PTHR43047">
    <property type="entry name" value="TWO-COMPONENT HISTIDINE PROTEIN KINASE"/>
    <property type="match status" value="1"/>
</dbReference>
<dbReference type="Gene3D" id="3.40.50.2300">
    <property type="match status" value="1"/>
</dbReference>
<evidence type="ECO:0000256" key="7">
    <source>
        <dbReference type="SAM" id="Coils"/>
    </source>
</evidence>
<dbReference type="InterPro" id="IPR003661">
    <property type="entry name" value="HisK_dim/P_dom"/>
</dbReference>
<dbReference type="PROSITE" id="PS50109">
    <property type="entry name" value="HIS_KIN"/>
    <property type="match status" value="1"/>
</dbReference>
<dbReference type="PROSITE" id="PS50110">
    <property type="entry name" value="RESPONSE_REGULATORY"/>
    <property type="match status" value="1"/>
</dbReference>
<dbReference type="Gene3D" id="3.30.565.10">
    <property type="entry name" value="Histidine kinase-like ATPase, C-terminal domain"/>
    <property type="match status" value="1"/>
</dbReference>
<evidence type="ECO:0000313" key="11">
    <source>
        <dbReference type="EMBL" id="SFV38120.1"/>
    </source>
</evidence>
<sequence length="787" mass="85518">MRRVSLKVLIAAAISLVSLLLTIAVSYVIGRDAVSRLEQEIGQSLALLADEMQDKLDRAMFERLQSLDNMAAIGKILQKTDTPDALRASLERFQSAYSDYSWIGFADHNGKILSSTRGEYEGQNVSNQVWFKKGLHEPYVGDVKLPARPDHGPPPRDGHTTSDFIDLAVPISDSESTFGVLGATLSADWAEEVRDTLLGSMKDAIPADVIVLDEARQVLFGPDDITGKTLDLPSIRAARPGDAGFAVEQWPDAMSYVTGFSKSDGYRSYPGLHWIVLVREDQKLAFAPVRSLQTTILICGGIVAALAALLAWILAGKLSQPLLQLADTAEGLRRGQKLEFPQVGGYEEARVLSKSLRSLVKELDAQRASLAAANQSLETQVQERTQRLAEQNIGLERAKAEAELATEAKSRFLAAASHDLRQPLHALTLFARALARRVSGNEATTLVAQMEEGLRGLKGMFDALLNISRLDAKLIDPAKTSVSVSEIIERISVGSKVEAEQNGLKFLSRSRDWIIETDAALLETIIRNLVSNALKFTKYGGVILAARERDGERVIDVFDTGPGFPIERREKIFEEFSRADQRAYGVNDGLGLGLSIARRYAELLGMKILVTSRRGRGSRFTIVLPKSSILEGARRPEPSPKSETAIYGMRILVLDDDPLIVAALMRDLEDRGNLAFGYQTAAEAEKGLSKGLAIDAAVLDFDLRGSETGLEFIKRMAARTNTDIPAVILSGGTDSATLAILAKSGRPWLTKPADPELIAATLSAILNAHKVSLNSFNAEYGANASAS</sequence>
<feature type="domain" description="Response regulatory" evidence="10">
    <location>
        <begin position="650"/>
        <end position="766"/>
    </location>
</feature>
<keyword evidence="8" id="KW-0472">Membrane</keyword>
<evidence type="ECO:0000256" key="1">
    <source>
        <dbReference type="ARBA" id="ARBA00000085"/>
    </source>
</evidence>
<reference evidence="12" key="1">
    <citation type="submission" date="2016-10" db="EMBL/GenBank/DDBJ databases">
        <authorList>
            <person name="Varghese N."/>
            <person name="Submissions S."/>
        </authorList>
    </citation>
    <scope>NUCLEOTIDE SEQUENCE [LARGE SCALE GENOMIC DNA]</scope>
    <source>
        <strain evidence="12">DSM 1565</strain>
    </source>
</reference>
<evidence type="ECO:0000259" key="10">
    <source>
        <dbReference type="PROSITE" id="PS50110"/>
    </source>
</evidence>
<evidence type="ECO:0000256" key="6">
    <source>
        <dbReference type="PROSITE-ProRule" id="PRU00169"/>
    </source>
</evidence>